<protein>
    <submittedName>
        <fullName evidence="1">14319_t:CDS:1</fullName>
    </submittedName>
</protein>
<gene>
    <name evidence="1" type="ORF">RPERSI_LOCUS32259</name>
</gene>
<feature type="non-terminal residue" evidence="1">
    <location>
        <position position="1"/>
    </location>
</feature>
<name>A0ACA9SK66_9GLOM</name>
<dbReference type="Proteomes" id="UP000789920">
    <property type="component" value="Unassembled WGS sequence"/>
</dbReference>
<proteinExistence type="predicted"/>
<comment type="caution">
    <text evidence="1">The sequence shown here is derived from an EMBL/GenBank/DDBJ whole genome shotgun (WGS) entry which is preliminary data.</text>
</comment>
<evidence type="ECO:0000313" key="1">
    <source>
        <dbReference type="EMBL" id="CAG8842301.1"/>
    </source>
</evidence>
<accession>A0ACA9SK66</accession>
<dbReference type="EMBL" id="CAJVQC010133683">
    <property type="protein sequence ID" value="CAG8842301.1"/>
    <property type="molecule type" value="Genomic_DNA"/>
</dbReference>
<keyword evidence="2" id="KW-1185">Reference proteome</keyword>
<sequence length="49" mass="5681">LKNPNQIFPEHQVEMVRILPFSWLISFVGWPVLHNLDCHFSGAYPVSTD</sequence>
<evidence type="ECO:0000313" key="2">
    <source>
        <dbReference type="Proteomes" id="UP000789920"/>
    </source>
</evidence>
<feature type="non-terminal residue" evidence="1">
    <location>
        <position position="49"/>
    </location>
</feature>
<reference evidence="1" key="1">
    <citation type="submission" date="2021-06" db="EMBL/GenBank/DDBJ databases">
        <authorList>
            <person name="Kallberg Y."/>
            <person name="Tangrot J."/>
            <person name="Rosling A."/>
        </authorList>
    </citation>
    <scope>NUCLEOTIDE SEQUENCE</scope>
    <source>
        <strain evidence="1">MA461A</strain>
    </source>
</reference>
<organism evidence="1 2">
    <name type="scientific">Racocetra persica</name>
    <dbReference type="NCBI Taxonomy" id="160502"/>
    <lineage>
        <taxon>Eukaryota</taxon>
        <taxon>Fungi</taxon>
        <taxon>Fungi incertae sedis</taxon>
        <taxon>Mucoromycota</taxon>
        <taxon>Glomeromycotina</taxon>
        <taxon>Glomeromycetes</taxon>
        <taxon>Diversisporales</taxon>
        <taxon>Gigasporaceae</taxon>
        <taxon>Racocetra</taxon>
    </lineage>
</organism>